<reference evidence="8 9" key="1">
    <citation type="submission" date="2018-12" db="EMBL/GenBank/DDBJ databases">
        <authorList>
            <person name="Toschakov S.V."/>
        </authorList>
    </citation>
    <scope>NUCLEOTIDE SEQUENCE [LARGE SCALE GENOMIC DNA]</scope>
    <source>
        <strain evidence="8 9">GM2012</strain>
    </source>
</reference>
<evidence type="ECO:0000313" key="9">
    <source>
        <dbReference type="Proteomes" id="UP000280296"/>
    </source>
</evidence>
<evidence type="ECO:0000256" key="1">
    <source>
        <dbReference type="ARBA" id="ARBA00004651"/>
    </source>
</evidence>
<accession>A0A432MGK1</accession>
<gene>
    <name evidence="8" type="ORF">TsocGM_18075</name>
</gene>
<feature type="transmembrane region" description="Helical" evidence="7">
    <location>
        <begin position="183"/>
        <end position="203"/>
    </location>
</feature>
<dbReference type="InterPro" id="IPR005495">
    <property type="entry name" value="LptG/LptF_permease"/>
</dbReference>
<dbReference type="PROSITE" id="PS51257">
    <property type="entry name" value="PROKAR_LIPOPROTEIN"/>
    <property type="match status" value="1"/>
</dbReference>
<feature type="transmembrane region" description="Helical" evidence="7">
    <location>
        <begin position="468"/>
        <end position="489"/>
    </location>
</feature>
<dbReference type="Pfam" id="PF03739">
    <property type="entry name" value="LptF_LptG"/>
    <property type="match status" value="1"/>
</dbReference>
<dbReference type="GO" id="GO:0043190">
    <property type="term" value="C:ATP-binding cassette (ABC) transporter complex"/>
    <property type="evidence" value="ECO:0007669"/>
    <property type="project" value="TreeGrafter"/>
</dbReference>
<keyword evidence="9" id="KW-1185">Reference proteome</keyword>
<dbReference type="PANTHER" id="PTHR33529:SF6">
    <property type="entry name" value="YJGP_YJGQ FAMILY PERMEASE"/>
    <property type="match status" value="1"/>
</dbReference>
<dbReference type="Proteomes" id="UP000280296">
    <property type="component" value="Unassembled WGS sequence"/>
</dbReference>
<dbReference type="AlphaFoldDB" id="A0A432MGK1"/>
<evidence type="ECO:0000313" key="8">
    <source>
        <dbReference type="EMBL" id="RUL85619.1"/>
    </source>
</evidence>
<evidence type="ECO:0000256" key="7">
    <source>
        <dbReference type="SAM" id="Phobius"/>
    </source>
</evidence>
<keyword evidence="4 7" id="KW-1133">Transmembrane helix</keyword>
<feature type="transmembrane region" description="Helical" evidence="7">
    <location>
        <begin position="433"/>
        <end position="456"/>
    </location>
</feature>
<keyword evidence="5 7" id="KW-0472">Membrane</keyword>
<feature type="compositionally biased region" description="Low complexity" evidence="6">
    <location>
        <begin position="24"/>
        <end position="38"/>
    </location>
</feature>
<feature type="compositionally biased region" description="Basic and acidic residues" evidence="6">
    <location>
        <begin position="60"/>
        <end position="77"/>
    </location>
</feature>
<comment type="caution">
    <text evidence="8">The sequence shown here is derived from an EMBL/GenBank/DDBJ whole genome shotgun (WGS) entry which is preliminary data.</text>
</comment>
<dbReference type="EMBL" id="RYZH01000038">
    <property type="protein sequence ID" value="RUL85619.1"/>
    <property type="molecule type" value="Genomic_DNA"/>
</dbReference>
<protein>
    <submittedName>
        <fullName evidence="8">YjgP/YjgQ family permease</fullName>
    </submittedName>
</protein>
<feature type="transmembrane region" description="Helical" evidence="7">
    <location>
        <begin position="408"/>
        <end position="427"/>
    </location>
</feature>
<keyword evidence="2" id="KW-1003">Cell membrane</keyword>
<evidence type="ECO:0000256" key="5">
    <source>
        <dbReference type="ARBA" id="ARBA00023136"/>
    </source>
</evidence>
<sequence length="491" mass="53983">MSRARCPPTTPGSASACRTKTSCARGPAAWPAPWRVAASTSPEASERRSHGGSRAQAGDRTPRPAREETRARRGEARDRAMNGLLRRYATGILPRYVMGQVAKAFILALLMLTSIFVLVVVVAKAAETGLGPREILLMLPLAVPSTLPYTAPVALLFAVSVVYGRIASDNEVLAVKAAGQGAMTVMLPSFLFGVILSLGLIVLSNDVIPSATHQAKAALLSNMEEMFYRILKKERSFDNPFWPFKIEVRDVEDKVLLGARFSHRNKAPDAEAPFDLHIYAARAAIRFDKQAEKIVVGLEDAYVIGDAKRPDFLLIDKEQLELPMPGNQGGRFAGTVQELTTGQILDEQRECYRRSVEERARQSIAAALWIASGRPRLVNWPTVREAIVYALESEARYNKLETEKQMRVAIAFSPLFFALLGVPVGIWRARGDFLSAFMACFLPIITIYYPLTLFGVNLGKEGMVEPILALWAGNLVLAILCGLVLRPVLRH</sequence>
<feature type="transmembrane region" description="Helical" evidence="7">
    <location>
        <begin position="104"/>
        <end position="123"/>
    </location>
</feature>
<comment type="subcellular location">
    <subcellularLocation>
        <location evidence="1">Cell membrane</location>
        <topology evidence="1">Multi-pass membrane protein</topology>
    </subcellularLocation>
</comment>
<name>A0A432MGK1_9BACT</name>
<evidence type="ECO:0000256" key="2">
    <source>
        <dbReference type="ARBA" id="ARBA00022475"/>
    </source>
</evidence>
<feature type="transmembrane region" description="Helical" evidence="7">
    <location>
        <begin position="135"/>
        <end position="163"/>
    </location>
</feature>
<evidence type="ECO:0000256" key="4">
    <source>
        <dbReference type="ARBA" id="ARBA00022989"/>
    </source>
</evidence>
<organism evidence="8 9">
    <name type="scientific">Tautonia sociabilis</name>
    <dbReference type="NCBI Taxonomy" id="2080755"/>
    <lineage>
        <taxon>Bacteria</taxon>
        <taxon>Pseudomonadati</taxon>
        <taxon>Planctomycetota</taxon>
        <taxon>Planctomycetia</taxon>
        <taxon>Isosphaerales</taxon>
        <taxon>Isosphaeraceae</taxon>
        <taxon>Tautonia</taxon>
    </lineage>
</organism>
<evidence type="ECO:0000256" key="6">
    <source>
        <dbReference type="SAM" id="MobiDB-lite"/>
    </source>
</evidence>
<feature type="compositionally biased region" description="Polar residues" evidence="6">
    <location>
        <begin position="11"/>
        <end position="22"/>
    </location>
</feature>
<evidence type="ECO:0000256" key="3">
    <source>
        <dbReference type="ARBA" id="ARBA00022692"/>
    </source>
</evidence>
<feature type="region of interest" description="Disordered" evidence="6">
    <location>
        <begin position="1"/>
        <end position="77"/>
    </location>
</feature>
<keyword evidence="3 7" id="KW-0812">Transmembrane</keyword>
<dbReference type="GO" id="GO:0015920">
    <property type="term" value="P:lipopolysaccharide transport"/>
    <property type="evidence" value="ECO:0007669"/>
    <property type="project" value="TreeGrafter"/>
</dbReference>
<dbReference type="PANTHER" id="PTHR33529">
    <property type="entry name" value="SLR0882 PROTEIN-RELATED"/>
    <property type="match status" value="1"/>
</dbReference>
<reference evidence="8 9" key="2">
    <citation type="submission" date="2019-01" db="EMBL/GenBank/DDBJ databases">
        <title>Tautonia sociabilis, a novel thermotolerant planctomycete of Isosphaeraceae family, isolated from a 4000 m deep subterranean habitat.</title>
        <authorList>
            <person name="Kovaleva O.L."/>
            <person name="Elcheninov A.G."/>
            <person name="Van Heerden E."/>
            <person name="Toshchakov S.V."/>
            <person name="Novikov A."/>
            <person name="Bonch-Osmolovskaya E.A."/>
            <person name="Kublanov I.V."/>
        </authorList>
    </citation>
    <scope>NUCLEOTIDE SEQUENCE [LARGE SCALE GENOMIC DNA]</scope>
    <source>
        <strain evidence="8 9">GM2012</strain>
    </source>
</reference>
<proteinExistence type="predicted"/>